<evidence type="ECO:0000313" key="3">
    <source>
        <dbReference type="Proteomes" id="UP001596250"/>
    </source>
</evidence>
<gene>
    <name evidence="2" type="ORF">ACFPXP_06290</name>
</gene>
<evidence type="ECO:0000313" key="2">
    <source>
        <dbReference type="EMBL" id="MFC5986039.1"/>
    </source>
</evidence>
<feature type="transmembrane region" description="Helical" evidence="1">
    <location>
        <begin position="301"/>
        <end position="323"/>
    </location>
</feature>
<comment type="caution">
    <text evidence="2">The sequence shown here is derived from an EMBL/GenBank/DDBJ whole genome shotgun (WGS) entry which is preliminary data.</text>
</comment>
<dbReference type="Proteomes" id="UP001596250">
    <property type="component" value="Unassembled WGS sequence"/>
</dbReference>
<dbReference type="RefSeq" id="WP_379893358.1">
    <property type="nucleotide sequence ID" value="NZ_CBCSCT010000004.1"/>
</dbReference>
<evidence type="ECO:0000256" key="1">
    <source>
        <dbReference type="SAM" id="Phobius"/>
    </source>
</evidence>
<organism evidence="2 3">
    <name type="scientific">Marinicrinis lubricantis</name>
    <dbReference type="NCBI Taxonomy" id="2086470"/>
    <lineage>
        <taxon>Bacteria</taxon>
        <taxon>Bacillati</taxon>
        <taxon>Bacillota</taxon>
        <taxon>Bacilli</taxon>
        <taxon>Bacillales</taxon>
        <taxon>Paenibacillaceae</taxon>
    </lineage>
</organism>
<keyword evidence="1" id="KW-0812">Transmembrane</keyword>
<name>A0ABW1ILU9_9BACL</name>
<feature type="transmembrane region" description="Helical" evidence="1">
    <location>
        <begin position="252"/>
        <end position="272"/>
    </location>
</feature>
<accession>A0ABW1ILU9</accession>
<dbReference type="PANTHER" id="PTHR37305:SF2">
    <property type="entry name" value="BACITRACIN TRANSPORT PERMEASE PROTEIN BCRB"/>
    <property type="match status" value="1"/>
</dbReference>
<keyword evidence="3" id="KW-1185">Reference proteome</keyword>
<dbReference type="Pfam" id="PF12679">
    <property type="entry name" value="ABC2_membrane_2"/>
    <property type="match status" value="1"/>
</dbReference>
<keyword evidence="1" id="KW-0472">Membrane</keyword>
<proteinExistence type="predicted"/>
<feature type="transmembrane region" description="Helical" evidence="1">
    <location>
        <begin position="112"/>
        <end position="129"/>
    </location>
</feature>
<reference evidence="3" key="1">
    <citation type="journal article" date="2019" name="Int. J. Syst. Evol. Microbiol.">
        <title>The Global Catalogue of Microorganisms (GCM) 10K type strain sequencing project: providing services to taxonomists for standard genome sequencing and annotation.</title>
        <authorList>
            <consortium name="The Broad Institute Genomics Platform"/>
            <consortium name="The Broad Institute Genome Sequencing Center for Infectious Disease"/>
            <person name="Wu L."/>
            <person name="Ma J."/>
        </authorList>
    </citation>
    <scope>NUCLEOTIDE SEQUENCE [LARGE SCALE GENOMIC DNA]</scope>
    <source>
        <strain evidence="3">CCM 8749</strain>
    </source>
</reference>
<feature type="transmembrane region" description="Helical" evidence="1">
    <location>
        <begin position="21"/>
        <end position="40"/>
    </location>
</feature>
<keyword evidence="1" id="KW-1133">Transmembrane helix</keyword>
<feature type="transmembrane region" description="Helical" evidence="1">
    <location>
        <begin position="226"/>
        <end position="245"/>
    </location>
</feature>
<protein>
    <submittedName>
        <fullName evidence="2">ABC transporter permease subunit</fullName>
    </submittedName>
</protein>
<dbReference type="EMBL" id="JBHSQV010000035">
    <property type="protein sequence ID" value="MFC5986039.1"/>
    <property type="molecule type" value="Genomic_DNA"/>
</dbReference>
<sequence length="330" mass="36882">MVSMIPLIRNEVMKIWKKKRFFVILIILAVLIPIFTYAQYKTAMNLKEQIGSSDWRISAQERVNDYTNRLNSPRVLPEWKEYIKIQIQILQYHIDHNIDPQSPSGVTFAKEFLKNAVGLFLPLLILVLASDMISSEHTQGTIKILLTRPVQRWKVLTSKLLALLLYVSMTLIALMLMSYLISGIVFGYGGWNAPVLTGFQIEGAAVDTSGVQLVEQWRFVLMELGLAWFSCVVVAALALMISILVRSTAASMGMMLALLIAGSILSNMAASWESAKYFFMVNLDTIIYLSGGKPPVEGMSLAFSLTVLSLTALISLIVSYTAFTRKDILN</sequence>
<feature type="transmembrane region" description="Helical" evidence="1">
    <location>
        <begin position="160"/>
        <end position="188"/>
    </location>
</feature>
<dbReference type="PANTHER" id="PTHR37305">
    <property type="entry name" value="INTEGRAL MEMBRANE PROTEIN-RELATED"/>
    <property type="match status" value="1"/>
</dbReference>